<dbReference type="AlphaFoldDB" id="A0A3E3J4L6"/>
<protein>
    <submittedName>
        <fullName evidence="3">PHP domain-containing protein</fullName>
    </submittedName>
</protein>
<accession>A0A3E3J4L6</accession>
<name>A0A3E3J4L6_9FIRM</name>
<keyword evidence="4" id="KW-1185">Reference proteome</keyword>
<dbReference type="InterPro" id="IPR004013">
    <property type="entry name" value="PHP_dom"/>
</dbReference>
<dbReference type="SUPFAM" id="SSF89550">
    <property type="entry name" value="PHP domain-like"/>
    <property type="match status" value="1"/>
</dbReference>
<dbReference type="Gene3D" id="3.20.20.140">
    <property type="entry name" value="Metal-dependent hydrolases"/>
    <property type="match status" value="1"/>
</dbReference>
<feature type="domain" description="Polymerase/histidinol phosphatase N-terminal" evidence="1">
    <location>
        <begin position="4"/>
        <end position="70"/>
    </location>
</feature>
<proteinExistence type="predicted"/>
<dbReference type="Pfam" id="PF02811">
    <property type="entry name" value="PHP"/>
    <property type="match status" value="1"/>
</dbReference>
<dbReference type="Proteomes" id="UP000260812">
    <property type="component" value="Unassembled WGS sequence"/>
</dbReference>
<dbReference type="GeneID" id="97986041"/>
<dbReference type="InterPro" id="IPR003141">
    <property type="entry name" value="Pol/His_phosphatase_N"/>
</dbReference>
<dbReference type="Proteomes" id="UP000261166">
    <property type="component" value="Unassembled WGS sequence"/>
</dbReference>
<evidence type="ECO:0000313" key="4">
    <source>
        <dbReference type="Proteomes" id="UP000260812"/>
    </source>
</evidence>
<dbReference type="GO" id="GO:0035312">
    <property type="term" value="F:5'-3' DNA exonuclease activity"/>
    <property type="evidence" value="ECO:0007669"/>
    <property type="project" value="TreeGrafter"/>
</dbReference>
<dbReference type="Gene3D" id="1.10.150.650">
    <property type="match status" value="1"/>
</dbReference>
<evidence type="ECO:0000259" key="1">
    <source>
        <dbReference type="SMART" id="SM00481"/>
    </source>
</evidence>
<evidence type="ECO:0000313" key="5">
    <source>
        <dbReference type="Proteomes" id="UP000261166"/>
    </source>
</evidence>
<dbReference type="EMBL" id="QVLU01000002">
    <property type="protein sequence ID" value="RGE73991.1"/>
    <property type="molecule type" value="Genomic_DNA"/>
</dbReference>
<dbReference type="SMART" id="SM00481">
    <property type="entry name" value="POLIIIAc"/>
    <property type="match status" value="1"/>
</dbReference>
<dbReference type="CDD" id="cd07438">
    <property type="entry name" value="PHP_HisPPase_AMP"/>
    <property type="match status" value="1"/>
</dbReference>
<gene>
    <name evidence="3" type="ORF">DWY69_02555</name>
    <name evidence="2" type="ORF">DXC51_03855</name>
</gene>
<organism evidence="3 5">
    <name type="scientific">Eisenbergiella massiliensis</name>
    <dbReference type="NCBI Taxonomy" id="1720294"/>
    <lineage>
        <taxon>Bacteria</taxon>
        <taxon>Bacillati</taxon>
        <taxon>Bacillota</taxon>
        <taxon>Clostridia</taxon>
        <taxon>Lachnospirales</taxon>
        <taxon>Lachnospiraceae</taxon>
        <taxon>Eisenbergiella</taxon>
    </lineage>
</organism>
<dbReference type="PANTHER" id="PTHR42924:SF3">
    <property type="entry name" value="POLYMERASE_HISTIDINOL PHOSPHATASE N-TERMINAL DOMAIN-CONTAINING PROTEIN"/>
    <property type="match status" value="1"/>
</dbReference>
<evidence type="ECO:0000313" key="3">
    <source>
        <dbReference type="EMBL" id="RGE73991.1"/>
    </source>
</evidence>
<dbReference type="RefSeq" id="WP_117530533.1">
    <property type="nucleotide sequence ID" value="NZ_JBKUNB010000011.1"/>
</dbReference>
<dbReference type="OrthoDB" id="9804333at2"/>
<dbReference type="EMBL" id="QVLV01000002">
    <property type="protein sequence ID" value="RGE64217.1"/>
    <property type="molecule type" value="Genomic_DNA"/>
</dbReference>
<dbReference type="InterPro" id="IPR016195">
    <property type="entry name" value="Pol/histidinol_Pase-like"/>
</dbReference>
<comment type="caution">
    <text evidence="3">The sequence shown here is derived from an EMBL/GenBank/DDBJ whole genome shotgun (WGS) entry which is preliminary data.</text>
</comment>
<evidence type="ECO:0000313" key="2">
    <source>
        <dbReference type="EMBL" id="RGE64217.1"/>
    </source>
</evidence>
<dbReference type="GO" id="GO:0004534">
    <property type="term" value="F:5'-3' RNA exonuclease activity"/>
    <property type="evidence" value="ECO:0007669"/>
    <property type="project" value="TreeGrafter"/>
</dbReference>
<sequence length="314" mass="35030">MSWLDLHMHSEVSLDGEYSPKQLAGLCHEKGLKVAALSDHNSVRGVEEMMVSCARFGIRGIPAVELDCTFDGVDLHLLGYGIDYHDSRYAELENRILSRKKEISFRAMKILRDIGIIFEEEKVLALSRNGIVVGETIAEAALADERNLNNPLLLPYRPGGERGDNPYVNFFWDFCSQGKPAYFPADYPAFEEAQQLIEDTGGISVIAHPANTVGKNRDRIRTMVKMGVSGLEVYSSYHTAEDVTWFHRLAEELELLETMGSDFHGKTKPSVVLGGTNARLLKTNAALGEENGPSQEERTLALLDYLLKIHATFR</sequence>
<reference evidence="4 5" key="1">
    <citation type="submission" date="2018-08" db="EMBL/GenBank/DDBJ databases">
        <title>A genome reference for cultivated species of the human gut microbiota.</title>
        <authorList>
            <person name="Zou Y."/>
            <person name="Xue W."/>
            <person name="Luo G."/>
        </authorList>
    </citation>
    <scope>NUCLEOTIDE SEQUENCE [LARGE SCALE GENOMIC DNA]</scope>
    <source>
        <strain evidence="3 5">AF26-4BH</strain>
        <strain evidence="2 4">TF05-5AC</strain>
    </source>
</reference>
<dbReference type="PANTHER" id="PTHR42924">
    <property type="entry name" value="EXONUCLEASE"/>
    <property type="match status" value="1"/>
</dbReference>
<dbReference type="InterPro" id="IPR052018">
    <property type="entry name" value="PHP_domain"/>
</dbReference>